<comment type="caution">
    <text evidence="12">The sequence shown here is derived from an EMBL/GenBank/DDBJ whole genome shotgun (WGS) entry which is preliminary data.</text>
</comment>
<comment type="similarity">
    <text evidence="1 8">Belongs to the thioredoxin family.</text>
</comment>
<evidence type="ECO:0000256" key="3">
    <source>
        <dbReference type="ARBA" id="ARBA00022448"/>
    </source>
</evidence>
<evidence type="ECO:0000256" key="2">
    <source>
        <dbReference type="ARBA" id="ARBA00020570"/>
    </source>
</evidence>
<evidence type="ECO:0000259" key="11">
    <source>
        <dbReference type="PROSITE" id="PS51352"/>
    </source>
</evidence>
<keyword evidence="6 10" id="KW-0676">Redox-active center</keyword>
<dbReference type="NCBIfam" id="TIGR01068">
    <property type="entry name" value="thioredoxin"/>
    <property type="match status" value="1"/>
</dbReference>
<evidence type="ECO:0000313" key="12">
    <source>
        <dbReference type="EMBL" id="MQN02170.1"/>
    </source>
</evidence>
<keyword evidence="4" id="KW-0249">Electron transport</keyword>
<evidence type="ECO:0000256" key="1">
    <source>
        <dbReference type="ARBA" id="ARBA00008987"/>
    </source>
</evidence>
<dbReference type="PRINTS" id="PR00421">
    <property type="entry name" value="THIOREDOXIN"/>
</dbReference>
<evidence type="ECO:0000313" key="13">
    <source>
        <dbReference type="Proteomes" id="UP000460257"/>
    </source>
</evidence>
<dbReference type="InterPro" id="IPR013766">
    <property type="entry name" value="Thioredoxin_domain"/>
</dbReference>
<dbReference type="Gene3D" id="3.40.30.10">
    <property type="entry name" value="Glutaredoxin"/>
    <property type="match status" value="1"/>
</dbReference>
<reference evidence="12" key="1">
    <citation type="journal article" date="2020" name="Appl. Environ. Microbiol.">
        <title>Medium-Chain Fatty Acid Synthesis by 'Candidatus Weimeria bifida' gen. nov., sp. nov., and 'Candidatus Pseudoramibacter fermentans' sp. nov.</title>
        <authorList>
            <person name="Scarborough M.J."/>
            <person name="Myers K.S."/>
            <person name="Donohue T.J."/>
            <person name="Noguera D.R."/>
        </authorList>
    </citation>
    <scope>NUCLEOTIDE SEQUENCE</scope>
    <source>
        <strain evidence="12">LCO1.1</strain>
    </source>
</reference>
<feature type="active site" description="Nucleophile" evidence="9">
    <location>
        <position position="34"/>
    </location>
</feature>
<evidence type="ECO:0000256" key="7">
    <source>
        <dbReference type="NCBIfam" id="TIGR01068"/>
    </source>
</evidence>
<dbReference type="PROSITE" id="PS51352">
    <property type="entry name" value="THIOREDOXIN_2"/>
    <property type="match status" value="1"/>
</dbReference>
<dbReference type="Pfam" id="PF00085">
    <property type="entry name" value="Thioredoxin"/>
    <property type="match status" value="1"/>
</dbReference>
<evidence type="ECO:0000256" key="5">
    <source>
        <dbReference type="ARBA" id="ARBA00023157"/>
    </source>
</evidence>
<dbReference type="PANTHER" id="PTHR45663:SF11">
    <property type="entry name" value="GEO12009P1"/>
    <property type="match status" value="1"/>
</dbReference>
<feature type="active site" description="Nucleophile" evidence="9">
    <location>
        <position position="31"/>
    </location>
</feature>
<evidence type="ECO:0000256" key="10">
    <source>
        <dbReference type="PIRSR" id="PIRSR000077-4"/>
    </source>
</evidence>
<dbReference type="AlphaFoldDB" id="A0A6N7J3H9"/>
<dbReference type="GO" id="GO:0015035">
    <property type="term" value="F:protein-disulfide reductase activity"/>
    <property type="evidence" value="ECO:0007669"/>
    <property type="project" value="UniProtKB-UniRule"/>
</dbReference>
<evidence type="ECO:0000256" key="6">
    <source>
        <dbReference type="ARBA" id="ARBA00023284"/>
    </source>
</evidence>
<feature type="domain" description="Thioredoxin" evidence="11">
    <location>
        <begin position="1"/>
        <end position="102"/>
    </location>
</feature>
<gene>
    <name evidence="12" type="primary">trxA</name>
    <name evidence="12" type="ORF">FRC54_09825</name>
</gene>
<dbReference type="FunFam" id="3.40.30.10:FF:000001">
    <property type="entry name" value="Thioredoxin"/>
    <property type="match status" value="1"/>
</dbReference>
<feature type="site" description="Deprotonates C-terminal active site Cys" evidence="9">
    <location>
        <position position="25"/>
    </location>
</feature>
<dbReference type="InterPro" id="IPR036249">
    <property type="entry name" value="Thioredoxin-like_sf"/>
</dbReference>
<keyword evidence="3" id="KW-0813">Transport</keyword>
<dbReference type="SUPFAM" id="SSF52833">
    <property type="entry name" value="Thioredoxin-like"/>
    <property type="match status" value="1"/>
</dbReference>
<dbReference type="PROSITE" id="PS00194">
    <property type="entry name" value="THIOREDOXIN_1"/>
    <property type="match status" value="1"/>
</dbReference>
<organism evidence="12 13">
    <name type="scientific">Candidatus Weimeria bifida</name>
    <dbReference type="NCBI Taxonomy" id="2599074"/>
    <lineage>
        <taxon>Bacteria</taxon>
        <taxon>Bacillati</taxon>
        <taxon>Bacillota</taxon>
        <taxon>Clostridia</taxon>
        <taxon>Lachnospirales</taxon>
        <taxon>Lachnospiraceae</taxon>
        <taxon>Candidatus Weimeria</taxon>
    </lineage>
</organism>
<feature type="site" description="Contributes to redox potential value" evidence="9">
    <location>
        <position position="33"/>
    </location>
</feature>
<dbReference type="InterPro" id="IPR005746">
    <property type="entry name" value="Thioredoxin"/>
</dbReference>
<dbReference type="GO" id="GO:0045454">
    <property type="term" value="P:cell redox homeostasis"/>
    <property type="evidence" value="ECO:0007669"/>
    <property type="project" value="TreeGrafter"/>
</dbReference>
<feature type="disulfide bond" description="Redox-active" evidence="10">
    <location>
        <begin position="31"/>
        <end position="34"/>
    </location>
</feature>
<sequence length="102" mass="11429">MATLKFTTDNFEDEVLKSDKPVLVDMWATWCAPCRMQGPIVEQLADELEDVKVGKLDVDENPEIAQKYNVMSIPTLLVIKNGEVVQQAVGVHTKAQILDMLK</sequence>
<keyword evidence="5 10" id="KW-1015">Disulfide bond</keyword>
<accession>A0A6N7J3H9</accession>
<dbReference type="CDD" id="cd02947">
    <property type="entry name" value="TRX_family"/>
    <property type="match status" value="1"/>
</dbReference>
<name>A0A6N7J3H9_9FIRM</name>
<dbReference type="InterPro" id="IPR017937">
    <property type="entry name" value="Thioredoxin_CS"/>
</dbReference>
<evidence type="ECO:0000256" key="8">
    <source>
        <dbReference type="PIRNR" id="PIRNR000077"/>
    </source>
</evidence>
<keyword evidence="13" id="KW-1185">Reference proteome</keyword>
<dbReference type="EMBL" id="VOGC01000008">
    <property type="protein sequence ID" value="MQN02170.1"/>
    <property type="molecule type" value="Genomic_DNA"/>
</dbReference>
<proteinExistence type="inferred from homology"/>
<evidence type="ECO:0000256" key="4">
    <source>
        <dbReference type="ARBA" id="ARBA00022982"/>
    </source>
</evidence>
<dbReference type="PANTHER" id="PTHR45663">
    <property type="entry name" value="GEO12009P1"/>
    <property type="match status" value="1"/>
</dbReference>
<evidence type="ECO:0000256" key="9">
    <source>
        <dbReference type="PIRSR" id="PIRSR000077-1"/>
    </source>
</evidence>
<dbReference type="GO" id="GO:0005829">
    <property type="term" value="C:cytosol"/>
    <property type="evidence" value="ECO:0007669"/>
    <property type="project" value="TreeGrafter"/>
</dbReference>
<feature type="site" description="Contributes to redox potential value" evidence="9">
    <location>
        <position position="32"/>
    </location>
</feature>
<dbReference type="Proteomes" id="UP000460257">
    <property type="component" value="Unassembled WGS sequence"/>
</dbReference>
<dbReference type="PIRSF" id="PIRSF000077">
    <property type="entry name" value="Thioredoxin"/>
    <property type="match status" value="1"/>
</dbReference>
<protein>
    <recommendedName>
        <fullName evidence="2 7">Thioredoxin</fullName>
    </recommendedName>
</protein>